<dbReference type="PROSITE" id="PS50983">
    <property type="entry name" value="FE_B12_PBP"/>
    <property type="match status" value="1"/>
</dbReference>
<dbReference type="InterPro" id="IPR050902">
    <property type="entry name" value="ABC_Transporter_SBP"/>
</dbReference>
<dbReference type="Proteomes" id="UP000275395">
    <property type="component" value="Unassembled WGS sequence"/>
</dbReference>
<evidence type="ECO:0000256" key="2">
    <source>
        <dbReference type="SAM" id="MobiDB-lite"/>
    </source>
</evidence>
<evidence type="ECO:0000256" key="1">
    <source>
        <dbReference type="ARBA" id="ARBA00008814"/>
    </source>
</evidence>
<comment type="similarity">
    <text evidence="1">Belongs to the bacterial solute-binding protein 8 family.</text>
</comment>
<gene>
    <name evidence="4" type="ORF">D9V30_13350</name>
</gene>
<dbReference type="InterPro" id="IPR002491">
    <property type="entry name" value="ABC_transptr_periplasmic_BD"/>
</dbReference>
<feature type="domain" description="Fe/B12 periplasmic-binding" evidence="3">
    <location>
        <begin position="123"/>
        <end position="396"/>
    </location>
</feature>
<evidence type="ECO:0000259" key="3">
    <source>
        <dbReference type="PROSITE" id="PS50983"/>
    </source>
</evidence>
<evidence type="ECO:0000313" key="4">
    <source>
        <dbReference type="EMBL" id="RLP67667.1"/>
    </source>
</evidence>
<reference evidence="4 5" key="1">
    <citation type="submission" date="2018-10" db="EMBL/GenBank/DDBJ databases">
        <authorList>
            <person name="Li J."/>
        </authorList>
    </citation>
    <scope>NUCLEOTIDE SEQUENCE [LARGE SCALE GENOMIC DNA]</scope>
    <source>
        <strain evidence="4 5">JCM 30549</strain>
    </source>
</reference>
<comment type="caution">
    <text evidence="4">The sequence shown here is derived from an EMBL/GenBank/DDBJ whole genome shotgun (WGS) entry which is preliminary data.</text>
</comment>
<proteinExistence type="inferred from homology"/>
<dbReference type="Pfam" id="PF01497">
    <property type="entry name" value="Peripla_BP_2"/>
    <property type="match status" value="1"/>
</dbReference>
<evidence type="ECO:0000313" key="5">
    <source>
        <dbReference type="Proteomes" id="UP000275395"/>
    </source>
</evidence>
<dbReference type="SUPFAM" id="SSF53807">
    <property type="entry name" value="Helical backbone' metal receptor"/>
    <property type="match status" value="1"/>
</dbReference>
<dbReference type="Gene3D" id="3.40.50.1980">
    <property type="entry name" value="Nitrogenase molybdenum iron protein domain"/>
    <property type="match status" value="2"/>
</dbReference>
<name>A0A3L6ZIF3_9MICO</name>
<sequence>MVEDEDRDAMCGNRGGGQRGGHGGDLSFCVVHATVSGVAWRGELLSLQHVDTESYPRKDHRMPLPSRRIVAAGAIMVSLALAGCSSTTDTTAHSPGASPSNAGYPVTIDNCDRETTFDAAPDRVVSLWQSATEMLLALGLGDRIVATAGDYAPYPESIADDAAALNSIGSAMGWPSKEVVLSQDPDLVIGQSLEGFAFDASYGYATAEELEDAGIDLYGANMCVPEDSLSMTVDTSSETLADLGRIFGVEDEAEALIAKIAAQKQAVVDAVSGLDAPSVVYYQGGEGPIHVLAGGIYTSAIETAGGTSAFPTEADVSREDFAASDAEVLLVATFEGQDFASRLAYLEETFPDLPAVKNGRVYELPVADTDASISVMRGLTEIANAIHGLDLPVPSS</sequence>
<protein>
    <recommendedName>
        <fullName evidence="3">Fe/B12 periplasmic-binding domain-containing protein</fullName>
    </recommendedName>
</protein>
<dbReference type="PANTHER" id="PTHR30535">
    <property type="entry name" value="VITAMIN B12-BINDING PROTEIN"/>
    <property type="match status" value="1"/>
</dbReference>
<dbReference type="AlphaFoldDB" id="A0A3L6ZIF3"/>
<accession>A0A3L6ZIF3</accession>
<dbReference type="PANTHER" id="PTHR30535:SF7">
    <property type="entry name" value="IRON(III) DICITRATE-BINDING PROTEIN"/>
    <property type="match status" value="1"/>
</dbReference>
<feature type="region of interest" description="Disordered" evidence="2">
    <location>
        <begin position="1"/>
        <end position="20"/>
    </location>
</feature>
<dbReference type="EMBL" id="RCUW01000018">
    <property type="protein sequence ID" value="RLP67667.1"/>
    <property type="molecule type" value="Genomic_DNA"/>
</dbReference>
<organism evidence="4 5">
    <name type="scientific">Mycetocola reblochoni</name>
    <dbReference type="NCBI Taxonomy" id="331618"/>
    <lineage>
        <taxon>Bacteria</taxon>
        <taxon>Bacillati</taxon>
        <taxon>Actinomycetota</taxon>
        <taxon>Actinomycetes</taxon>
        <taxon>Micrococcales</taxon>
        <taxon>Microbacteriaceae</taxon>
        <taxon>Mycetocola</taxon>
    </lineage>
</organism>